<keyword evidence="7 11" id="KW-0175">Coiled coil</keyword>
<comment type="subcellular location">
    <subcellularLocation>
        <location evidence="1">Cytoplasm</location>
        <location evidence="1">Cytoskeleton</location>
        <location evidence="1">Microtubule organizing center</location>
        <location evidence="1">Centrosome</location>
        <location evidence="1">Centriole</location>
    </subcellularLocation>
    <subcellularLocation>
        <location evidence="2">Cytoplasm</location>
        <location evidence="2">Cytoskeleton</location>
        <location evidence="2">Spindle</location>
    </subcellularLocation>
</comment>
<dbReference type="PANTHER" id="PTHR31167:SF3">
    <property type="entry name" value="SPINDLE AND CENTRIOLE-ASSOCIATED PROTEIN 1"/>
    <property type="match status" value="1"/>
</dbReference>
<proteinExistence type="predicted"/>
<evidence type="ECO:0000256" key="12">
    <source>
        <dbReference type="SAM" id="MobiDB-lite"/>
    </source>
</evidence>
<evidence type="ECO:0000256" key="8">
    <source>
        <dbReference type="ARBA" id="ARBA00023212"/>
    </source>
</evidence>
<dbReference type="AlphaFoldDB" id="A0AAD1QWQ2"/>
<evidence type="ECO:0000313" key="14">
    <source>
        <dbReference type="Proteomes" id="UP001295444"/>
    </source>
</evidence>
<feature type="region of interest" description="Disordered" evidence="12">
    <location>
        <begin position="173"/>
        <end position="192"/>
    </location>
</feature>
<dbReference type="GO" id="GO:0005814">
    <property type="term" value="C:centriole"/>
    <property type="evidence" value="ECO:0007669"/>
    <property type="project" value="UniProtKB-SubCell"/>
</dbReference>
<dbReference type="GO" id="GO:0046599">
    <property type="term" value="P:regulation of centriole replication"/>
    <property type="evidence" value="ECO:0007669"/>
    <property type="project" value="TreeGrafter"/>
</dbReference>
<evidence type="ECO:0000256" key="1">
    <source>
        <dbReference type="ARBA" id="ARBA00004114"/>
    </source>
</evidence>
<evidence type="ECO:0000256" key="7">
    <source>
        <dbReference type="ARBA" id="ARBA00023054"/>
    </source>
</evidence>
<accession>A0AAD1QWQ2</accession>
<feature type="compositionally biased region" description="Polar residues" evidence="12">
    <location>
        <begin position="516"/>
        <end position="530"/>
    </location>
</feature>
<dbReference type="GO" id="GO:0051310">
    <property type="term" value="P:metaphase chromosome alignment"/>
    <property type="evidence" value="ECO:0007669"/>
    <property type="project" value="TreeGrafter"/>
</dbReference>
<sequence length="669" mass="75599">MSCLRYHRAPRGQSIVKPRKKTHVKKEWDNSVQDLNIHRPTREELVHRHEIHKSKNQWLAHWELQKKSLKKPSKKQNREPPERWAESRYDIMRKILQDEYNIKDVLEDSDRTLAVVKDLFGDAPRRRAGDPNVTLAPSCDLESSQGPIVWRKDPPTRLSILSQSIMDSQALNEMEQSFSHSEQSEDGQEASVNYQSKLHIKRDPKVLNGEPAMTKDLLWGKKRLVEEEFVTPCKAGDPLPHGQRALNATTAVKKVKSRLAVEEPQEQYESGSMFGHVLNTQQDTDKRCHVRGKKKHSAATELSSCNTSSLDILNQMTRDVELELAEYENQTGRDVTPVPKAQGLTGFTFSLVNSVRRLVFYLKESDRKLQQEVQERQCLQRELEEQRILIDALTADVISIKKGIMSDNSEMQQNLSTLKDPFGNITVTDPRPVSHLIRSEPVEENNLLAAPSIPAVDSIGELPKHNTTIAYQSLLQMKNPREGSAIPSHVFQQAVMLSPPRQQSRGQFTVHPSEKTVAQRNTVSGTNPNQDLPEFKHFPLTADHVSPPRAVTRVWTESQDRDRLVSVATSQEVSQTDHPAKEPQNRNLITEEESNRSCTELSDILGRMAELTQENSALKSHLKQVTKPMGKHDSPVGQTETASPLGPDTGSGTKVNQQSLRYSVHSSKA</sequence>
<protein>
    <recommendedName>
        <fullName evidence="3">Spindle and centriole-associated protein 1</fullName>
    </recommendedName>
    <alternativeName>
        <fullName evidence="10">Coiled-coil domain-containing protein 52</fullName>
    </alternativeName>
</protein>
<reference evidence="13" key="1">
    <citation type="submission" date="2022-03" db="EMBL/GenBank/DDBJ databases">
        <authorList>
            <person name="Alioto T."/>
            <person name="Alioto T."/>
            <person name="Gomez Garrido J."/>
        </authorList>
    </citation>
    <scope>NUCLEOTIDE SEQUENCE</scope>
</reference>
<feature type="compositionally biased region" description="Polar residues" evidence="12">
    <location>
        <begin position="567"/>
        <end position="577"/>
    </location>
</feature>
<evidence type="ECO:0000313" key="13">
    <source>
        <dbReference type="EMBL" id="CAH2218806.1"/>
    </source>
</evidence>
<dbReference type="InterPro" id="IPR031387">
    <property type="entry name" value="SPICE1"/>
</dbReference>
<evidence type="ECO:0000256" key="2">
    <source>
        <dbReference type="ARBA" id="ARBA00004186"/>
    </source>
</evidence>
<dbReference type="GO" id="GO:0090307">
    <property type="term" value="P:mitotic spindle assembly"/>
    <property type="evidence" value="ECO:0007669"/>
    <property type="project" value="InterPro"/>
</dbReference>
<evidence type="ECO:0000256" key="3">
    <source>
        <dbReference type="ARBA" id="ARBA00018313"/>
    </source>
</evidence>
<keyword evidence="4" id="KW-0963">Cytoplasm</keyword>
<dbReference type="Proteomes" id="UP001295444">
    <property type="component" value="Chromosome 01"/>
</dbReference>
<feature type="region of interest" description="Disordered" evidence="12">
    <location>
        <begin position="1"/>
        <end position="21"/>
    </location>
</feature>
<keyword evidence="5" id="KW-0132">Cell division</keyword>
<evidence type="ECO:0000256" key="4">
    <source>
        <dbReference type="ARBA" id="ARBA00022490"/>
    </source>
</evidence>
<feature type="region of interest" description="Disordered" evidence="12">
    <location>
        <begin position="618"/>
        <end position="669"/>
    </location>
</feature>
<dbReference type="PANTHER" id="PTHR31167">
    <property type="entry name" value="SPINDLE AND CENTRIOLE ASSOCIATED PROTEIN 1 SPICE1"/>
    <property type="match status" value="1"/>
</dbReference>
<keyword evidence="6" id="KW-0498">Mitosis</keyword>
<dbReference type="GO" id="GO:0051301">
    <property type="term" value="P:cell division"/>
    <property type="evidence" value="ECO:0007669"/>
    <property type="project" value="UniProtKB-KW"/>
</dbReference>
<evidence type="ECO:0000256" key="6">
    <source>
        <dbReference type="ARBA" id="ARBA00022776"/>
    </source>
</evidence>
<evidence type="ECO:0000256" key="11">
    <source>
        <dbReference type="SAM" id="Coils"/>
    </source>
</evidence>
<name>A0AAD1QWQ2_PELCU</name>
<keyword evidence="9" id="KW-0131">Cell cycle</keyword>
<keyword evidence="8" id="KW-0206">Cytoskeleton</keyword>
<organism evidence="13 14">
    <name type="scientific">Pelobates cultripes</name>
    <name type="common">Western spadefoot toad</name>
    <dbReference type="NCBI Taxonomy" id="61616"/>
    <lineage>
        <taxon>Eukaryota</taxon>
        <taxon>Metazoa</taxon>
        <taxon>Chordata</taxon>
        <taxon>Craniata</taxon>
        <taxon>Vertebrata</taxon>
        <taxon>Euteleostomi</taxon>
        <taxon>Amphibia</taxon>
        <taxon>Batrachia</taxon>
        <taxon>Anura</taxon>
        <taxon>Pelobatoidea</taxon>
        <taxon>Pelobatidae</taxon>
        <taxon>Pelobates</taxon>
    </lineage>
</organism>
<dbReference type="GO" id="GO:0005819">
    <property type="term" value="C:spindle"/>
    <property type="evidence" value="ECO:0007669"/>
    <property type="project" value="UniProtKB-SubCell"/>
</dbReference>
<feature type="region of interest" description="Disordered" evidence="12">
    <location>
        <begin position="556"/>
        <end position="596"/>
    </location>
</feature>
<feature type="compositionally biased region" description="Polar residues" evidence="12">
    <location>
        <begin position="650"/>
        <end position="669"/>
    </location>
</feature>
<dbReference type="Pfam" id="PF15678">
    <property type="entry name" value="SPICE"/>
    <property type="match status" value="1"/>
</dbReference>
<feature type="coiled-coil region" evidence="11">
    <location>
        <begin position="362"/>
        <end position="396"/>
    </location>
</feature>
<evidence type="ECO:0000256" key="10">
    <source>
        <dbReference type="ARBA" id="ARBA00030722"/>
    </source>
</evidence>
<dbReference type="EMBL" id="OW240912">
    <property type="protein sequence ID" value="CAH2218806.1"/>
    <property type="molecule type" value="Genomic_DNA"/>
</dbReference>
<dbReference type="GO" id="GO:0005813">
    <property type="term" value="C:centrosome"/>
    <property type="evidence" value="ECO:0007669"/>
    <property type="project" value="TreeGrafter"/>
</dbReference>
<feature type="region of interest" description="Disordered" evidence="12">
    <location>
        <begin position="503"/>
        <end position="530"/>
    </location>
</feature>
<keyword evidence="14" id="KW-1185">Reference proteome</keyword>
<evidence type="ECO:0000256" key="5">
    <source>
        <dbReference type="ARBA" id="ARBA00022618"/>
    </source>
</evidence>
<evidence type="ECO:0000256" key="9">
    <source>
        <dbReference type="ARBA" id="ARBA00023306"/>
    </source>
</evidence>
<feature type="compositionally biased region" description="Basic residues" evidence="12">
    <location>
        <begin position="1"/>
        <end position="10"/>
    </location>
</feature>
<gene>
    <name evidence="13" type="ORF">PECUL_23A037032</name>
</gene>